<feature type="transmembrane region" description="Helical" evidence="6">
    <location>
        <begin position="48"/>
        <end position="66"/>
    </location>
</feature>
<comment type="subcellular location">
    <subcellularLocation>
        <location evidence="1">Membrane</location>
        <topology evidence="1">Multi-pass membrane protein</topology>
    </subcellularLocation>
</comment>
<dbReference type="GO" id="GO:0016020">
    <property type="term" value="C:membrane"/>
    <property type="evidence" value="ECO:0007669"/>
    <property type="project" value="UniProtKB-SubCell"/>
</dbReference>
<dbReference type="EMBL" id="ML119646">
    <property type="protein sequence ID" value="RPA87635.1"/>
    <property type="molecule type" value="Genomic_DNA"/>
</dbReference>
<keyword evidence="4 6" id="KW-0472">Membrane</keyword>
<organism evidence="7 8">
    <name type="scientific">Ascobolus immersus RN42</name>
    <dbReference type="NCBI Taxonomy" id="1160509"/>
    <lineage>
        <taxon>Eukaryota</taxon>
        <taxon>Fungi</taxon>
        <taxon>Dikarya</taxon>
        <taxon>Ascomycota</taxon>
        <taxon>Pezizomycotina</taxon>
        <taxon>Pezizomycetes</taxon>
        <taxon>Pezizales</taxon>
        <taxon>Ascobolaceae</taxon>
        <taxon>Ascobolus</taxon>
    </lineage>
</organism>
<name>A0A3N4IPH4_ASCIM</name>
<feature type="transmembrane region" description="Helical" evidence="6">
    <location>
        <begin position="343"/>
        <end position="365"/>
    </location>
</feature>
<keyword evidence="8" id="KW-1185">Reference proteome</keyword>
<dbReference type="InterPro" id="IPR003689">
    <property type="entry name" value="ZIP"/>
</dbReference>
<keyword evidence="3 6" id="KW-1133">Transmembrane helix</keyword>
<feature type="region of interest" description="Disordered" evidence="5">
    <location>
        <begin position="122"/>
        <end position="164"/>
    </location>
</feature>
<dbReference type="PROSITE" id="PS51257">
    <property type="entry name" value="PROKAR_LIPOPROTEIN"/>
    <property type="match status" value="1"/>
</dbReference>
<feature type="transmembrane region" description="Helical" evidence="6">
    <location>
        <begin position="380"/>
        <end position="400"/>
    </location>
</feature>
<evidence type="ECO:0000256" key="6">
    <source>
        <dbReference type="SAM" id="Phobius"/>
    </source>
</evidence>
<sequence length="435" mass="47732">MSVDKRGWILASASGVACALGACIICIDKLTKHIPRWRHFSIRENSTFLAASLSLSFGVMIFSSLYNVLPESKEYFMKAGHSPEVAGYRLMGGFLGGIIGLVLVSEVLHRCLPSSIVECESHSHSPNREDAHIHHHDTEDNHNHSDDDGHEHGHERQLRVEDEETPLLDRHVHPRLKTIMTRSLSNLVKKCQDGKCYGYTDNRPCGVQCRNHLIEEEANKVVEDIANMGVTCEDTACTQVVSGTSTRASSVFSHTHGDHAYHSKKTVGHHHVAKNEYLSIGLQTVIAVALHKIPEGFITFATNHASPKLGLTIFMALFVHNISEGFVMSLPLFLAFKSRWKAIATASFLGGLSQPLGALAASIWLGNNDGDRKNQDHFEVYGWLFSITAGIMCSVGLQLYAQAVNIHHSSRLCLLFGTLGMGILGLCYAMTGGDA</sequence>
<evidence type="ECO:0000256" key="5">
    <source>
        <dbReference type="SAM" id="MobiDB-lite"/>
    </source>
</evidence>
<evidence type="ECO:0000256" key="1">
    <source>
        <dbReference type="ARBA" id="ARBA00004141"/>
    </source>
</evidence>
<feature type="transmembrane region" description="Helical" evidence="6">
    <location>
        <begin position="412"/>
        <end position="431"/>
    </location>
</feature>
<keyword evidence="2 6" id="KW-0812">Transmembrane</keyword>
<reference evidence="7 8" key="1">
    <citation type="journal article" date="2018" name="Nat. Ecol. Evol.">
        <title>Pezizomycetes genomes reveal the molecular basis of ectomycorrhizal truffle lifestyle.</title>
        <authorList>
            <person name="Murat C."/>
            <person name="Payen T."/>
            <person name="Noel B."/>
            <person name="Kuo A."/>
            <person name="Morin E."/>
            <person name="Chen J."/>
            <person name="Kohler A."/>
            <person name="Krizsan K."/>
            <person name="Balestrini R."/>
            <person name="Da Silva C."/>
            <person name="Montanini B."/>
            <person name="Hainaut M."/>
            <person name="Levati E."/>
            <person name="Barry K.W."/>
            <person name="Belfiori B."/>
            <person name="Cichocki N."/>
            <person name="Clum A."/>
            <person name="Dockter R.B."/>
            <person name="Fauchery L."/>
            <person name="Guy J."/>
            <person name="Iotti M."/>
            <person name="Le Tacon F."/>
            <person name="Lindquist E.A."/>
            <person name="Lipzen A."/>
            <person name="Malagnac F."/>
            <person name="Mello A."/>
            <person name="Molinier V."/>
            <person name="Miyauchi S."/>
            <person name="Poulain J."/>
            <person name="Riccioni C."/>
            <person name="Rubini A."/>
            <person name="Sitrit Y."/>
            <person name="Splivallo R."/>
            <person name="Traeger S."/>
            <person name="Wang M."/>
            <person name="Zifcakova L."/>
            <person name="Wipf D."/>
            <person name="Zambonelli A."/>
            <person name="Paolocci F."/>
            <person name="Nowrousian M."/>
            <person name="Ottonello S."/>
            <person name="Baldrian P."/>
            <person name="Spatafora J.W."/>
            <person name="Henrissat B."/>
            <person name="Nagy L.G."/>
            <person name="Aury J.M."/>
            <person name="Wincker P."/>
            <person name="Grigoriev I.V."/>
            <person name="Bonfante P."/>
            <person name="Martin F.M."/>
        </authorList>
    </citation>
    <scope>NUCLEOTIDE SEQUENCE [LARGE SCALE GENOMIC DNA]</scope>
    <source>
        <strain evidence="7 8">RN42</strain>
    </source>
</reference>
<protein>
    <submittedName>
        <fullName evidence="7">Zinc/iron permease</fullName>
    </submittedName>
</protein>
<dbReference type="Proteomes" id="UP000275078">
    <property type="component" value="Unassembled WGS sequence"/>
</dbReference>
<evidence type="ECO:0000313" key="8">
    <source>
        <dbReference type="Proteomes" id="UP000275078"/>
    </source>
</evidence>
<feature type="transmembrane region" description="Helical" evidence="6">
    <location>
        <begin position="6"/>
        <end position="27"/>
    </location>
</feature>
<evidence type="ECO:0000256" key="2">
    <source>
        <dbReference type="ARBA" id="ARBA00022692"/>
    </source>
</evidence>
<evidence type="ECO:0000256" key="3">
    <source>
        <dbReference type="ARBA" id="ARBA00022989"/>
    </source>
</evidence>
<feature type="transmembrane region" description="Helical" evidence="6">
    <location>
        <begin position="313"/>
        <end position="336"/>
    </location>
</feature>
<proteinExistence type="predicted"/>
<dbReference type="OrthoDB" id="262547at2759"/>
<dbReference type="GO" id="GO:0005385">
    <property type="term" value="F:zinc ion transmembrane transporter activity"/>
    <property type="evidence" value="ECO:0007669"/>
    <property type="project" value="TreeGrafter"/>
</dbReference>
<dbReference type="AlphaFoldDB" id="A0A3N4IPH4"/>
<evidence type="ECO:0000313" key="7">
    <source>
        <dbReference type="EMBL" id="RPA87635.1"/>
    </source>
</evidence>
<dbReference type="Pfam" id="PF02535">
    <property type="entry name" value="Zip"/>
    <property type="match status" value="1"/>
</dbReference>
<feature type="compositionally biased region" description="Basic and acidic residues" evidence="5">
    <location>
        <begin position="122"/>
        <end position="160"/>
    </location>
</feature>
<evidence type="ECO:0000256" key="4">
    <source>
        <dbReference type="ARBA" id="ARBA00023136"/>
    </source>
</evidence>
<feature type="transmembrane region" description="Helical" evidence="6">
    <location>
        <begin position="86"/>
        <end position="104"/>
    </location>
</feature>
<dbReference type="PANTHER" id="PTHR11040">
    <property type="entry name" value="ZINC/IRON TRANSPORTER"/>
    <property type="match status" value="1"/>
</dbReference>
<dbReference type="PANTHER" id="PTHR11040:SF210">
    <property type="entry name" value="ZINC-REGULATED TRANSPORTER 3"/>
    <property type="match status" value="1"/>
</dbReference>
<dbReference type="STRING" id="1160509.A0A3N4IPH4"/>
<accession>A0A3N4IPH4</accession>
<gene>
    <name evidence="7" type="ORF">BJ508DRAFT_62991</name>
</gene>
<feature type="transmembrane region" description="Helical" evidence="6">
    <location>
        <begin position="277"/>
        <end position="293"/>
    </location>
</feature>